<dbReference type="Pfam" id="PF11655">
    <property type="entry name" value="DUF2589"/>
    <property type="match status" value="1"/>
</dbReference>
<dbReference type="RefSeq" id="WP_136864444.1">
    <property type="nucleotide sequence ID" value="NZ_SWCJ01000014.1"/>
</dbReference>
<dbReference type="AlphaFoldDB" id="A0A4U1BMP0"/>
<feature type="region of interest" description="Disordered" evidence="1">
    <location>
        <begin position="114"/>
        <end position="134"/>
    </location>
</feature>
<evidence type="ECO:0000313" key="2">
    <source>
        <dbReference type="EMBL" id="TKB52821.1"/>
    </source>
</evidence>
<proteinExistence type="predicted"/>
<sequence>MSKNQTSDQLQGLPMSHLIGGPLSALCEGQAQLARTTKDFIEDVGLTEDQQLRMIEFSYHTPVEIPKADGDVQLAMQKNQVQLPLISIVSVPNLQVESADINFTMEVKSSRYVERHNQQQSNSDAAPKRDAATLPFEQRKRTVLSGSVTSNNRSQTAATFDIKIKARQQAQPEGLSRIMDMLHKTIAPIQVGEPKPIKPVQE</sequence>
<evidence type="ECO:0000313" key="3">
    <source>
        <dbReference type="Proteomes" id="UP000305675"/>
    </source>
</evidence>
<organism evidence="2 3">
    <name type="scientific">Ferrimonas aestuarii</name>
    <dbReference type="NCBI Taxonomy" id="2569539"/>
    <lineage>
        <taxon>Bacteria</taxon>
        <taxon>Pseudomonadati</taxon>
        <taxon>Pseudomonadota</taxon>
        <taxon>Gammaproteobacteria</taxon>
        <taxon>Alteromonadales</taxon>
        <taxon>Ferrimonadaceae</taxon>
        <taxon>Ferrimonas</taxon>
    </lineage>
</organism>
<comment type="caution">
    <text evidence="2">The sequence shown here is derived from an EMBL/GenBank/DDBJ whole genome shotgun (WGS) entry which is preliminary data.</text>
</comment>
<evidence type="ECO:0000256" key="1">
    <source>
        <dbReference type="SAM" id="MobiDB-lite"/>
    </source>
</evidence>
<dbReference type="OrthoDB" id="1043330at2"/>
<keyword evidence="3" id="KW-1185">Reference proteome</keyword>
<name>A0A4U1BMP0_9GAMM</name>
<gene>
    <name evidence="2" type="ORF">FCL42_16060</name>
</gene>
<accession>A0A4U1BMP0</accession>
<dbReference type="InterPro" id="IPR024510">
    <property type="entry name" value="DUF2589"/>
</dbReference>
<dbReference type="Proteomes" id="UP000305675">
    <property type="component" value="Unassembled WGS sequence"/>
</dbReference>
<dbReference type="EMBL" id="SWCJ01000014">
    <property type="protein sequence ID" value="TKB52821.1"/>
    <property type="molecule type" value="Genomic_DNA"/>
</dbReference>
<reference evidence="2 3" key="1">
    <citation type="submission" date="2019-04" db="EMBL/GenBank/DDBJ databases">
        <authorList>
            <person name="Hwang J.C."/>
        </authorList>
    </citation>
    <scope>NUCLEOTIDE SEQUENCE [LARGE SCALE GENOMIC DNA]</scope>
    <source>
        <strain evidence="2 3">IMCC35002</strain>
    </source>
</reference>
<protein>
    <submittedName>
        <fullName evidence="2">DUF2589 domain-containing protein</fullName>
    </submittedName>
</protein>